<comment type="caution">
    <text evidence="3">The sequence shown here is derived from an EMBL/GenBank/DDBJ whole genome shotgun (WGS) entry which is preliminary data.</text>
</comment>
<accession>A0ABT8TB93</accession>
<keyword evidence="3" id="KW-0255">Endonuclease</keyword>
<dbReference type="CDD" id="cd04486">
    <property type="entry name" value="YhcR_OBF_like"/>
    <property type="match status" value="1"/>
</dbReference>
<feature type="chain" id="PRO_5046588071" evidence="2">
    <location>
        <begin position="20"/>
        <end position="1113"/>
    </location>
</feature>
<gene>
    <name evidence="3" type="ORF">QWI16_03465</name>
</gene>
<dbReference type="SUPFAM" id="SSF56219">
    <property type="entry name" value="DNase I-like"/>
    <property type="match status" value="1"/>
</dbReference>
<dbReference type="RefSeq" id="WP_302711346.1">
    <property type="nucleotide sequence ID" value="NZ_JAULRT010000034.1"/>
</dbReference>
<feature type="compositionally biased region" description="Polar residues" evidence="1">
    <location>
        <begin position="335"/>
        <end position="353"/>
    </location>
</feature>
<organism evidence="3 4">
    <name type="scientific">Gilvimarinus algae</name>
    <dbReference type="NCBI Taxonomy" id="3058037"/>
    <lineage>
        <taxon>Bacteria</taxon>
        <taxon>Pseudomonadati</taxon>
        <taxon>Pseudomonadota</taxon>
        <taxon>Gammaproteobacteria</taxon>
        <taxon>Cellvibrionales</taxon>
        <taxon>Cellvibrionaceae</taxon>
        <taxon>Gilvimarinus</taxon>
    </lineage>
</organism>
<protein>
    <submittedName>
        <fullName evidence="3">ExeM/NucH family extracellular endonuclease</fullName>
    </submittedName>
</protein>
<proteinExistence type="predicted"/>
<keyword evidence="2" id="KW-0732">Signal</keyword>
<dbReference type="GO" id="GO:0004519">
    <property type="term" value="F:endonuclease activity"/>
    <property type="evidence" value="ECO:0007669"/>
    <property type="project" value="UniProtKB-KW"/>
</dbReference>
<dbReference type="InterPro" id="IPR047971">
    <property type="entry name" value="ExeM-like"/>
</dbReference>
<reference evidence="3" key="1">
    <citation type="submission" date="2023-07" db="EMBL/GenBank/DDBJ databases">
        <title>Gilvimarinus algae sp. nov., isolated from the surface of Kelp.</title>
        <authorList>
            <person name="Sun Y.Y."/>
            <person name="Gong Y."/>
            <person name="Du Z.J."/>
        </authorList>
    </citation>
    <scope>NUCLEOTIDE SEQUENCE</scope>
    <source>
        <strain evidence="3">SDUM040014</strain>
    </source>
</reference>
<dbReference type="EMBL" id="JAULRT010000034">
    <property type="protein sequence ID" value="MDO3381216.1"/>
    <property type="molecule type" value="Genomic_DNA"/>
</dbReference>
<sequence length="1113" mass="117431">MKKGILAAALALASASVHADLLITAVYDGPLPGGLPKGVELYATSDISDLSDYGLGGANNGGGSDGEEFVFPAVAVSAGSFITVASEDIGFADYFGFAPDYTASTALSINGDDAVELFYLGSLQDVFGQQDVDGTDQSWEYLDGWAYRTDGTGPSVVFSDTDWFYSGPNALDNESTNASAAAPIPLGSYSGSGSSNPASIIINELDADTDGTDVLEFIELYDGGTGNTDLDGLTLVLYNGSSDTSYSAFDLTGYSTNASGYFVLGNPGVANVDLIIGSSNAVQNGADAAVLVQGAAADYPAGSALPEGSIADAIVYGTNDSDDAGLLALLNPGQPQVNESANGNSAADSNQRCANGEGGARNTQSYVQAAPTPGAENACAPEPTEITLISSIQGHPDTYGSNSYGETDVSPLIGQQITVEAVVVGDFQNGDGDDARNLNGFYLHEETADEDGNPLSSEGVFVYGSDVDVNLGDRVRLNATVDQYFGETQLTNVSDLQILESDRLADVTPASVSLLANAEVSQAQNGAWQPDLEAYEGMLIRINDTLQITEQYQLDRFNEIRLVAGERPYQFTQQNTPNAAGLSDHLRALGARSITYDDGLNEQNASIDLLDGFAPYNEATAPRMGDTIAQLAGVLDYKWAGNAASGATWRVRSHTDGSNLFTSAGARPTAPSLPGNLKLASLNVLNYFTTLDNGGNTAIGMEPRGANSAAELARQQAKLVNAITAMDADLLALVEIENEFDSNNDGSTAVETLVNAINTALGSEVYNYVYPGQTFVGSDAIAVAIIHKAQSLSLAEGSVPALLDDSAAATLDVFASRDFTADPIFNGPSTNRVALAASFTHTATGESFTFVANHFKSKGSSGLSDNASLNFDQGDGAGFWNQRRLDAAIALVHWLETSPTGLTDDDIAIAGDLNAYAAEQPVQYLLDQGYHNVEPADGYSYVFDGQIGTLDYLLLSASLTDKLSGAAVWHINADEADALDYNLDYGRDSGYFNATTAYRTSDHDPLLAGLTFEAAALSFEQLVQSYRRAALAGELRGSGRWYLVQTLHSLLYYTTLEKAAWFEQRGKRLQACHFLEKAIERADGDRRPVDWIEGEGLAHWQNELATAQAANCQ</sequence>
<feature type="region of interest" description="Disordered" evidence="1">
    <location>
        <begin position="335"/>
        <end position="361"/>
    </location>
</feature>
<dbReference type="PANTHER" id="PTHR42834:SF1">
    <property type="entry name" value="ENDONUCLEASE_EXONUCLEASE_PHOSPHATASE FAMILY PROTEIN (AFU_ORTHOLOGUE AFUA_3G09210)"/>
    <property type="match status" value="1"/>
</dbReference>
<feature type="signal peptide" evidence="2">
    <location>
        <begin position="1"/>
        <end position="19"/>
    </location>
</feature>
<dbReference type="Proteomes" id="UP001168380">
    <property type="component" value="Unassembled WGS sequence"/>
</dbReference>
<dbReference type="Gene3D" id="3.60.10.10">
    <property type="entry name" value="Endonuclease/exonuclease/phosphatase"/>
    <property type="match status" value="1"/>
</dbReference>
<dbReference type="PANTHER" id="PTHR42834">
    <property type="entry name" value="ENDONUCLEASE/EXONUCLEASE/PHOSPHATASE FAMILY PROTEIN (AFU_ORTHOLOGUE AFUA_3G09210)"/>
    <property type="match status" value="1"/>
</dbReference>
<evidence type="ECO:0000256" key="1">
    <source>
        <dbReference type="SAM" id="MobiDB-lite"/>
    </source>
</evidence>
<keyword evidence="3" id="KW-0378">Hydrolase</keyword>
<keyword evidence="3" id="KW-0540">Nuclease</keyword>
<name>A0ABT8TB93_9GAMM</name>
<dbReference type="CDD" id="cd10283">
    <property type="entry name" value="MnuA_DNase1-like"/>
    <property type="match status" value="1"/>
</dbReference>
<evidence type="ECO:0000313" key="4">
    <source>
        <dbReference type="Proteomes" id="UP001168380"/>
    </source>
</evidence>
<dbReference type="NCBIfam" id="NF033681">
    <property type="entry name" value="ExeM_NucH_DNase"/>
    <property type="match status" value="1"/>
</dbReference>
<evidence type="ECO:0000256" key="2">
    <source>
        <dbReference type="SAM" id="SignalP"/>
    </source>
</evidence>
<keyword evidence="4" id="KW-1185">Reference proteome</keyword>
<dbReference type="InterPro" id="IPR036691">
    <property type="entry name" value="Endo/exonu/phosph_ase_sf"/>
</dbReference>
<evidence type="ECO:0000313" key="3">
    <source>
        <dbReference type="EMBL" id="MDO3381216.1"/>
    </source>
</evidence>